<dbReference type="Gene3D" id="3.40.570.10">
    <property type="entry name" value="Extracellular Endonuclease, subunit A"/>
    <property type="match status" value="1"/>
</dbReference>
<dbReference type="EMBL" id="JBIQWL010000003">
    <property type="protein sequence ID" value="MFH8250974.1"/>
    <property type="molecule type" value="Genomic_DNA"/>
</dbReference>
<name>A0ABW7Q7Z9_9MICO</name>
<reference evidence="3 4" key="1">
    <citation type="submission" date="2024-09" db="EMBL/GenBank/DDBJ databases">
        <authorList>
            <person name="Pan X."/>
        </authorList>
    </citation>
    <scope>NUCLEOTIDE SEQUENCE [LARGE SCALE GENOMIC DNA]</scope>
    <source>
        <strain evidence="3 4">B2969</strain>
    </source>
</reference>
<accession>A0ABW7Q7Z9</accession>
<keyword evidence="4" id="KW-1185">Reference proteome</keyword>
<dbReference type="Proteomes" id="UP001610861">
    <property type="component" value="Unassembled WGS sequence"/>
</dbReference>
<feature type="domain" description="ENPP1-3/EXOG-like endonuclease/phosphodiesterase" evidence="1">
    <location>
        <begin position="36"/>
        <end position="247"/>
    </location>
</feature>
<comment type="caution">
    <text evidence="3">The sequence shown here is derived from an EMBL/GenBank/DDBJ whole genome shotgun (WGS) entry which is preliminary data.</text>
</comment>
<dbReference type="Pfam" id="PF01223">
    <property type="entry name" value="Endonuclease_NS"/>
    <property type="match status" value="1"/>
</dbReference>
<evidence type="ECO:0000313" key="3">
    <source>
        <dbReference type="EMBL" id="MFH8250974.1"/>
    </source>
</evidence>
<gene>
    <name evidence="3" type="ORF">ACH3VR_11455</name>
</gene>
<feature type="domain" description="DNA/RNA non-specific endonuclease/pyrophosphatase/phosphodiesterase" evidence="2">
    <location>
        <begin position="35"/>
        <end position="247"/>
    </location>
</feature>
<dbReference type="InterPro" id="IPR020821">
    <property type="entry name" value="ENPP1-3/EXOG-like_nuc-like"/>
</dbReference>
<evidence type="ECO:0000259" key="1">
    <source>
        <dbReference type="SMART" id="SM00477"/>
    </source>
</evidence>
<protein>
    <submittedName>
        <fullName evidence="3">DNA/RNA non-specific endonuclease</fullName>
    </submittedName>
</protein>
<dbReference type="GO" id="GO:0004519">
    <property type="term" value="F:endonuclease activity"/>
    <property type="evidence" value="ECO:0007669"/>
    <property type="project" value="UniProtKB-KW"/>
</dbReference>
<dbReference type="InterPro" id="IPR001604">
    <property type="entry name" value="Endo_G_ENPP1-like_dom"/>
</dbReference>
<keyword evidence="3" id="KW-0255">Endonuclease</keyword>
<keyword evidence="3" id="KW-0378">Hydrolase</keyword>
<dbReference type="SMART" id="SM00892">
    <property type="entry name" value="Endonuclease_NS"/>
    <property type="match status" value="1"/>
</dbReference>
<organism evidence="3 4">
    <name type="scientific">Microbacterium alkaliflavum</name>
    <dbReference type="NCBI Taxonomy" id="3248839"/>
    <lineage>
        <taxon>Bacteria</taxon>
        <taxon>Bacillati</taxon>
        <taxon>Actinomycetota</taxon>
        <taxon>Actinomycetes</taxon>
        <taxon>Micrococcales</taxon>
        <taxon>Microbacteriaceae</taxon>
        <taxon>Microbacterium</taxon>
    </lineage>
</organism>
<dbReference type="PANTHER" id="PTHR13966">
    <property type="entry name" value="ENDONUCLEASE RELATED"/>
    <property type="match status" value="1"/>
</dbReference>
<sequence length="272" mass="29506">MAQPIDDWTGYDPDFLGIPVPLPKPLGAQEVVDLAYPRFTVLLEPARRLAVVTGVNIDGASLHDLERRGRWELDDRVPVDDQAGPGVYVDNDLDRGHLVRRRDPGWGTVAQAQAATAATFVYTNAAPQAAHFNQSKELWLGLEDHVLEYADTTDQRLSVFTAPVLAPDDPPYRGILVPRRFWKVAAWSPAGDQPLAAAGFVLDQTDLIDTGEARGIAPLGGFRTFQVPIADIEALARVDLGELVEADVLGPKAGARGVEWEPLHAASEIVLA</sequence>
<dbReference type="SUPFAM" id="SSF54060">
    <property type="entry name" value="His-Me finger endonucleases"/>
    <property type="match status" value="1"/>
</dbReference>
<dbReference type="InterPro" id="IPR040255">
    <property type="entry name" value="Non-specific_endonuclease"/>
</dbReference>
<proteinExistence type="predicted"/>
<evidence type="ECO:0000313" key="4">
    <source>
        <dbReference type="Proteomes" id="UP001610861"/>
    </source>
</evidence>
<keyword evidence="3" id="KW-0540">Nuclease</keyword>
<dbReference type="InterPro" id="IPR044929">
    <property type="entry name" value="DNA/RNA_non-sp_Endonuclease_sf"/>
</dbReference>
<dbReference type="SMART" id="SM00477">
    <property type="entry name" value="NUC"/>
    <property type="match status" value="1"/>
</dbReference>
<dbReference type="RefSeq" id="WP_397556421.1">
    <property type="nucleotide sequence ID" value="NZ_JBIQWL010000003.1"/>
</dbReference>
<evidence type="ECO:0000259" key="2">
    <source>
        <dbReference type="SMART" id="SM00892"/>
    </source>
</evidence>
<dbReference type="InterPro" id="IPR044925">
    <property type="entry name" value="His-Me_finger_sf"/>
</dbReference>
<dbReference type="PANTHER" id="PTHR13966:SF5">
    <property type="entry name" value="ENDONUCLEASE G, MITOCHONDRIAL"/>
    <property type="match status" value="1"/>
</dbReference>